<proteinExistence type="predicted"/>
<dbReference type="InterPro" id="IPR036390">
    <property type="entry name" value="WH_DNA-bd_sf"/>
</dbReference>
<comment type="caution">
    <text evidence="1">The sequence shown here is derived from an EMBL/GenBank/DDBJ whole genome shotgun (WGS) entry which is preliminary data.</text>
</comment>
<dbReference type="InterPro" id="IPR036388">
    <property type="entry name" value="WH-like_DNA-bd_sf"/>
</dbReference>
<accession>A0A7J2TJ29</accession>
<dbReference type="SUPFAM" id="SSF46785">
    <property type="entry name" value="Winged helix' DNA-binding domain"/>
    <property type="match status" value="1"/>
</dbReference>
<gene>
    <name evidence="1" type="ORF">ENP88_05515</name>
</gene>
<sequence length="141" mass="16619">MWKDLAIERLRKSKFKLTPQRFKLLEIIEKIGYKHPTICEVHEQIKLDFPTMSFSTLYSNILNLKKLNLLELLNLFGKTRIDINVRPHINIVENGIVRDLNDDELIEKIEEKIGRKVKIVNVIVESECIKCEKDLYMLSPL</sequence>
<dbReference type="Pfam" id="PF01475">
    <property type="entry name" value="FUR"/>
    <property type="match status" value="1"/>
</dbReference>
<dbReference type="EMBL" id="DSLA01000086">
    <property type="protein sequence ID" value="HEH35593.1"/>
    <property type="molecule type" value="Genomic_DNA"/>
</dbReference>
<evidence type="ECO:0000313" key="1">
    <source>
        <dbReference type="EMBL" id="HEH35593.1"/>
    </source>
</evidence>
<protein>
    <submittedName>
        <fullName evidence="1">Transcriptional repressor</fullName>
    </submittedName>
</protein>
<dbReference type="Gene3D" id="1.10.10.10">
    <property type="entry name" value="Winged helix-like DNA-binding domain superfamily/Winged helix DNA-binding domain"/>
    <property type="match status" value="1"/>
</dbReference>
<organism evidence="1">
    <name type="scientific">Archaeoglobus fulgidus</name>
    <dbReference type="NCBI Taxonomy" id="2234"/>
    <lineage>
        <taxon>Archaea</taxon>
        <taxon>Methanobacteriati</taxon>
        <taxon>Methanobacteriota</taxon>
        <taxon>Archaeoglobi</taxon>
        <taxon>Archaeoglobales</taxon>
        <taxon>Archaeoglobaceae</taxon>
        <taxon>Archaeoglobus</taxon>
    </lineage>
</organism>
<reference evidence="1" key="1">
    <citation type="journal article" date="2020" name="mSystems">
        <title>Genome- and Community-Level Interaction Insights into Carbon Utilization and Element Cycling Functions of Hydrothermarchaeota in Hydrothermal Sediment.</title>
        <authorList>
            <person name="Zhou Z."/>
            <person name="Liu Y."/>
            <person name="Xu W."/>
            <person name="Pan J."/>
            <person name="Luo Z.H."/>
            <person name="Li M."/>
        </authorList>
    </citation>
    <scope>NUCLEOTIDE SEQUENCE [LARGE SCALE GENOMIC DNA]</scope>
    <source>
        <strain evidence="1">SpSt-26</strain>
    </source>
</reference>
<dbReference type="GO" id="GO:0003700">
    <property type="term" value="F:DNA-binding transcription factor activity"/>
    <property type="evidence" value="ECO:0007669"/>
    <property type="project" value="InterPro"/>
</dbReference>
<dbReference type="InterPro" id="IPR002481">
    <property type="entry name" value="FUR"/>
</dbReference>
<dbReference type="AlphaFoldDB" id="A0A7J2TJ29"/>
<name>A0A7J2TJ29_ARCFL</name>